<dbReference type="AlphaFoldDB" id="A0AAE6YDX3"/>
<reference evidence="2 4" key="2">
    <citation type="submission" date="2020-03" db="EMBL/GenBank/DDBJ databases">
        <title>Is there a link between lipid content and antibiotic production in Streptomyces?</title>
        <authorList>
            <person name="David M."/>
            <person name="Lejeune C."/>
            <person name="Abreu S."/>
            <person name="Thibessard A."/>
            <person name="Leblond P."/>
            <person name="Chaminade P."/>
            <person name="Virolle M.-J."/>
        </authorList>
    </citation>
    <scope>NUCLEOTIDE SEQUENCE [LARGE SCALE GENOMIC DNA]</scope>
    <source>
        <strain evidence="2 4">DSM 41481</strain>
    </source>
</reference>
<keyword evidence="3" id="KW-1185">Reference proteome</keyword>
<sequence>MNGPDHYREGERLLAGQPIHADDLARGVEPGTWPPTQMELLTAQNHFLAALVAVLAADRFPDSVTWNEVLGP</sequence>
<reference evidence="1 3" key="1">
    <citation type="submission" date="2015-07" db="EMBL/GenBank/DDBJ databases">
        <title>Draft Genome Sequence of Streptomyces antibioticus, IMRU 3720 reveals insights in the evolution of actinomycin biosynthetic gene clusters in Streptomyces.</title>
        <authorList>
            <person name="Crnovcic I."/>
            <person name="Ruckert C."/>
            <person name="Kalinowksi J."/>
            <person name="Keller U."/>
        </authorList>
    </citation>
    <scope>NUCLEOTIDE SEQUENCE [LARGE SCALE GENOMIC DNA]</scope>
    <source>
        <strain evidence="1 3">DSM 41481</strain>
    </source>
</reference>
<dbReference type="Proteomes" id="UP000190306">
    <property type="component" value="Chromosome"/>
</dbReference>
<name>A0AAE6YDX3_STRAT</name>
<gene>
    <name evidence="1" type="ORF">AFM16_31825</name>
    <name evidence="2" type="ORF">HCX60_32375</name>
</gene>
<dbReference type="RefSeq" id="WP_167797290.1">
    <property type="nucleotide sequence ID" value="NZ_CM007717.1"/>
</dbReference>
<evidence type="ECO:0000313" key="1">
    <source>
        <dbReference type="EMBL" id="OOQ47331.1"/>
    </source>
</evidence>
<organism evidence="2 4">
    <name type="scientific">Streptomyces antibioticus</name>
    <dbReference type="NCBI Taxonomy" id="1890"/>
    <lineage>
        <taxon>Bacteria</taxon>
        <taxon>Bacillati</taxon>
        <taxon>Actinomycetota</taxon>
        <taxon>Actinomycetes</taxon>
        <taxon>Kitasatosporales</taxon>
        <taxon>Streptomycetaceae</taxon>
        <taxon>Streptomyces</taxon>
    </lineage>
</organism>
<dbReference type="Proteomes" id="UP000502504">
    <property type="component" value="Chromosome"/>
</dbReference>
<dbReference type="EMBL" id="LHQL01000014">
    <property type="protein sequence ID" value="OOQ47331.1"/>
    <property type="molecule type" value="Genomic_DNA"/>
</dbReference>
<dbReference type="EMBL" id="CP050692">
    <property type="protein sequence ID" value="QIT47652.1"/>
    <property type="molecule type" value="Genomic_DNA"/>
</dbReference>
<evidence type="ECO:0000313" key="2">
    <source>
        <dbReference type="EMBL" id="QIT47652.1"/>
    </source>
</evidence>
<protein>
    <submittedName>
        <fullName evidence="2">Uncharacterized protein</fullName>
    </submittedName>
</protein>
<evidence type="ECO:0000313" key="4">
    <source>
        <dbReference type="Proteomes" id="UP000502504"/>
    </source>
</evidence>
<proteinExistence type="predicted"/>
<evidence type="ECO:0000313" key="3">
    <source>
        <dbReference type="Proteomes" id="UP000190306"/>
    </source>
</evidence>
<accession>A0AAE6YDX3</accession>